<sequence length="41" mass="4648">MPDDMSAVNSMHASSMGLLICCLLRNLFKPSISLKNVYIWF</sequence>
<keyword evidence="1" id="KW-0812">Transmembrane</keyword>
<keyword evidence="3" id="KW-1185">Reference proteome</keyword>
<evidence type="ECO:0000313" key="2">
    <source>
        <dbReference type="EMBL" id="GKU97572.1"/>
    </source>
</evidence>
<gene>
    <name evidence="2" type="ORF">SLEP1_g10707</name>
</gene>
<dbReference type="Proteomes" id="UP001054252">
    <property type="component" value="Unassembled WGS sequence"/>
</dbReference>
<keyword evidence="1" id="KW-1133">Transmembrane helix</keyword>
<accession>A0AAV5IEU0</accession>
<evidence type="ECO:0000313" key="3">
    <source>
        <dbReference type="Proteomes" id="UP001054252"/>
    </source>
</evidence>
<organism evidence="2 3">
    <name type="scientific">Rubroshorea leprosula</name>
    <dbReference type="NCBI Taxonomy" id="152421"/>
    <lineage>
        <taxon>Eukaryota</taxon>
        <taxon>Viridiplantae</taxon>
        <taxon>Streptophyta</taxon>
        <taxon>Embryophyta</taxon>
        <taxon>Tracheophyta</taxon>
        <taxon>Spermatophyta</taxon>
        <taxon>Magnoliopsida</taxon>
        <taxon>eudicotyledons</taxon>
        <taxon>Gunneridae</taxon>
        <taxon>Pentapetalae</taxon>
        <taxon>rosids</taxon>
        <taxon>malvids</taxon>
        <taxon>Malvales</taxon>
        <taxon>Dipterocarpaceae</taxon>
        <taxon>Rubroshorea</taxon>
    </lineage>
</organism>
<protein>
    <submittedName>
        <fullName evidence="2">Uncharacterized protein</fullName>
    </submittedName>
</protein>
<evidence type="ECO:0000256" key="1">
    <source>
        <dbReference type="SAM" id="Phobius"/>
    </source>
</evidence>
<feature type="transmembrane region" description="Helical" evidence="1">
    <location>
        <begin position="12"/>
        <end position="28"/>
    </location>
</feature>
<reference evidence="2 3" key="1">
    <citation type="journal article" date="2021" name="Commun. Biol.">
        <title>The genome of Shorea leprosula (Dipterocarpaceae) highlights the ecological relevance of drought in aseasonal tropical rainforests.</title>
        <authorList>
            <person name="Ng K.K.S."/>
            <person name="Kobayashi M.J."/>
            <person name="Fawcett J.A."/>
            <person name="Hatakeyama M."/>
            <person name="Paape T."/>
            <person name="Ng C.H."/>
            <person name="Ang C.C."/>
            <person name="Tnah L.H."/>
            <person name="Lee C.T."/>
            <person name="Nishiyama T."/>
            <person name="Sese J."/>
            <person name="O'Brien M.J."/>
            <person name="Copetti D."/>
            <person name="Mohd Noor M.I."/>
            <person name="Ong R.C."/>
            <person name="Putra M."/>
            <person name="Sireger I.Z."/>
            <person name="Indrioko S."/>
            <person name="Kosugi Y."/>
            <person name="Izuno A."/>
            <person name="Isagi Y."/>
            <person name="Lee S.L."/>
            <person name="Shimizu K.K."/>
        </authorList>
    </citation>
    <scope>NUCLEOTIDE SEQUENCE [LARGE SCALE GENOMIC DNA]</scope>
    <source>
        <strain evidence="2">214</strain>
    </source>
</reference>
<keyword evidence="1" id="KW-0472">Membrane</keyword>
<name>A0AAV5IEU0_9ROSI</name>
<dbReference type="EMBL" id="BPVZ01000011">
    <property type="protein sequence ID" value="GKU97572.1"/>
    <property type="molecule type" value="Genomic_DNA"/>
</dbReference>
<dbReference type="AlphaFoldDB" id="A0AAV5IEU0"/>
<comment type="caution">
    <text evidence="2">The sequence shown here is derived from an EMBL/GenBank/DDBJ whole genome shotgun (WGS) entry which is preliminary data.</text>
</comment>
<proteinExistence type="predicted"/>